<reference evidence="2" key="1">
    <citation type="journal article" date="2023" name="G3 (Bethesda)">
        <title>Genome assembly and association tests identify interacting loci associated with vigor, precocity, and sex in interspecific pistachio rootstocks.</title>
        <authorList>
            <person name="Palmer W."/>
            <person name="Jacygrad E."/>
            <person name="Sagayaradj S."/>
            <person name="Cavanaugh K."/>
            <person name="Han R."/>
            <person name="Bertier L."/>
            <person name="Beede B."/>
            <person name="Kafkas S."/>
            <person name="Golino D."/>
            <person name="Preece J."/>
            <person name="Michelmore R."/>
        </authorList>
    </citation>
    <scope>NUCLEOTIDE SEQUENCE [LARGE SCALE GENOMIC DNA]</scope>
</reference>
<dbReference type="Proteomes" id="UP001164250">
    <property type="component" value="Chromosome 10"/>
</dbReference>
<sequence>MDLSHCLVKVPSWSMSCHCSKDAFLRILRKLCLLTWKHIITQRQLHLL</sequence>
<name>A0ACC1AFQ7_9ROSI</name>
<proteinExistence type="predicted"/>
<evidence type="ECO:0000313" key="1">
    <source>
        <dbReference type="EMBL" id="KAJ0085109.1"/>
    </source>
</evidence>
<dbReference type="EMBL" id="CM047906">
    <property type="protein sequence ID" value="KAJ0085109.1"/>
    <property type="molecule type" value="Genomic_DNA"/>
</dbReference>
<comment type="caution">
    <text evidence="1">The sequence shown here is derived from an EMBL/GenBank/DDBJ whole genome shotgun (WGS) entry which is preliminary data.</text>
</comment>
<accession>A0ACC1AFQ7</accession>
<gene>
    <name evidence="1" type="ORF">Patl1_06822</name>
</gene>
<keyword evidence="2" id="KW-1185">Reference proteome</keyword>
<evidence type="ECO:0000313" key="2">
    <source>
        <dbReference type="Proteomes" id="UP001164250"/>
    </source>
</evidence>
<organism evidence="1 2">
    <name type="scientific">Pistacia atlantica</name>
    <dbReference type="NCBI Taxonomy" id="434234"/>
    <lineage>
        <taxon>Eukaryota</taxon>
        <taxon>Viridiplantae</taxon>
        <taxon>Streptophyta</taxon>
        <taxon>Embryophyta</taxon>
        <taxon>Tracheophyta</taxon>
        <taxon>Spermatophyta</taxon>
        <taxon>Magnoliopsida</taxon>
        <taxon>eudicotyledons</taxon>
        <taxon>Gunneridae</taxon>
        <taxon>Pentapetalae</taxon>
        <taxon>rosids</taxon>
        <taxon>malvids</taxon>
        <taxon>Sapindales</taxon>
        <taxon>Anacardiaceae</taxon>
        <taxon>Pistacia</taxon>
    </lineage>
</organism>
<protein>
    <submittedName>
        <fullName evidence="1">Uncharacterized protein</fullName>
    </submittedName>
</protein>